<reference evidence="6" key="2">
    <citation type="submission" date="2020-09" db="EMBL/GenBank/DDBJ databases">
        <authorList>
            <person name="Sun Q."/>
            <person name="Zhou Y."/>
        </authorList>
    </citation>
    <scope>NUCLEOTIDE SEQUENCE</scope>
    <source>
        <strain evidence="6">CGMCC 1.15725</strain>
    </source>
</reference>
<dbReference type="Pfam" id="PF01418">
    <property type="entry name" value="HTH_6"/>
    <property type="match status" value="1"/>
</dbReference>
<dbReference type="PROSITE" id="PS51071">
    <property type="entry name" value="HTH_RPIR"/>
    <property type="match status" value="1"/>
</dbReference>
<dbReference type="SUPFAM" id="SSF53697">
    <property type="entry name" value="SIS domain"/>
    <property type="match status" value="1"/>
</dbReference>
<keyword evidence="1" id="KW-0805">Transcription regulation</keyword>
<gene>
    <name evidence="6" type="ORF">GCM10011611_38000</name>
</gene>
<dbReference type="InterPro" id="IPR046348">
    <property type="entry name" value="SIS_dom_sf"/>
</dbReference>
<feature type="domain" description="HTH rpiR-type" evidence="4">
    <location>
        <begin position="5"/>
        <end position="81"/>
    </location>
</feature>
<dbReference type="GO" id="GO:0003700">
    <property type="term" value="F:DNA-binding transcription factor activity"/>
    <property type="evidence" value="ECO:0007669"/>
    <property type="project" value="InterPro"/>
</dbReference>
<dbReference type="Proteomes" id="UP000646365">
    <property type="component" value="Unassembled WGS sequence"/>
</dbReference>
<dbReference type="InterPro" id="IPR009057">
    <property type="entry name" value="Homeodomain-like_sf"/>
</dbReference>
<comment type="caution">
    <text evidence="6">The sequence shown here is derived from an EMBL/GenBank/DDBJ whole genome shotgun (WGS) entry which is preliminary data.</text>
</comment>
<evidence type="ECO:0000256" key="2">
    <source>
        <dbReference type="ARBA" id="ARBA00023125"/>
    </source>
</evidence>
<evidence type="ECO:0000259" key="4">
    <source>
        <dbReference type="PROSITE" id="PS51071"/>
    </source>
</evidence>
<dbReference type="AlphaFoldDB" id="A0A8J2YW59"/>
<dbReference type="RefSeq" id="WP_189048646.1">
    <property type="nucleotide sequence ID" value="NZ_BMJQ01000010.1"/>
</dbReference>
<keyword evidence="2 6" id="KW-0238">DNA-binding</keyword>
<reference evidence="6" key="1">
    <citation type="journal article" date="2014" name="Int. J. Syst. Evol. Microbiol.">
        <title>Complete genome sequence of Corynebacterium casei LMG S-19264T (=DSM 44701T), isolated from a smear-ripened cheese.</title>
        <authorList>
            <consortium name="US DOE Joint Genome Institute (JGI-PGF)"/>
            <person name="Walter F."/>
            <person name="Albersmeier A."/>
            <person name="Kalinowski J."/>
            <person name="Ruckert C."/>
        </authorList>
    </citation>
    <scope>NUCLEOTIDE SEQUENCE</scope>
    <source>
        <strain evidence="6">CGMCC 1.15725</strain>
    </source>
</reference>
<organism evidence="6 7">
    <name type="scientific">Aliidongia dinghuensis</name>
    <dbReference type="NCBI Taxonomy" id="1867774"/>
    <lineage>
        <taxon>Bacteria</taxon>
        <taxon>Pseudomonadati</taxon>
        <taxon>Pseudomonadota</taxon>
        <taxon>Alphaproteobacteria</taxon>
        <taxon>Rhodospirillales</taxon>
        <taxon>Dongiaceae</taxon>
        <taxon>Aliidongia</taxon>
    </lineage>
</organism>
<dbReference type="InterPro" id="IPR035472">
    <property type="entry name" value="RpiR-like_SIS"/>
</dbReference>
<evidence type="ECO:0000259" key="5">
    <source>
        <dbReference type="PROSITE" id="PS51464"/>
    </source>
</evidence>
<dbReference type="SUPFAM" id="SSF46689">
    <property type="entry name" value="Homeodomain-like"/>
    <property type="match status" value="1"/>
</dbReference>
<evidence type="ECO:0000313" key="7">
    <source>
        <dbReference type="Proteomes" id="UP000646365"/>
    </source>
</evidence>
<feature type="domain" description="SIS" evidence="5">
    <location>
        <begin position="133"/>
        <end position="273"/>
    </location>
</feature>
<protein>
    <submittedName>
        <fullName evidence="6">DNA-binding protein</fullName>
    </submittedName>
</protein>
<evidence type="ECO:0000256" key="1">
    <source>
        <dbReference type="ARBA" id="ARBA00023015"/>
    </source>
</evidence>
<proteinExistence type="predicted"/>
<dbReference type="CDD" id="cd05013">
    <property type="entry name" value="SIS_RpiR"/>
    <property type="match status" value="1"/>
</dbReference>
<keyword evidence="7" id="KW-1185">Reference proteome</keyword>
<dbReference type="EMBL" id="BMJQ01000010">
    <property type="protein sequence ID" value="GGF28377.1"/>
    <property type="molecule type" value="Genomic_DNA"/>
</dbReference>
<accession>A0A8J2YW59</accession>
<keyword evidence="3" id="KW-0804">Transcription</keyword>
<dbReference type="InterPro" id="IPR000281">
    <property type="entry name" value="HTH_RpiR"/>
</dbReference>
<dbReference type="InterPro" id="IPR047640">
    <property type="entry name" value="RpiR-like"/>
</dbReference>
<dbReference type="PANTHER" id="PTHR30514">
    <property type="entry name" value="GLUCOKINASE"/>
    <property type="match status" value="1"/>
</dbReference>
<dbReference type="InterPro" id="IPR001347">
    <property type="entry name" value="SIS_dom"/>
</dbReference>
<evidence type="ECO:0000313" key="6">
    <source>
        <dbReference type="EMBL" id="GGF28377.1"/>
    </source>
</evidence>
<dbReference type="Pfam" id="PF01380">
    <property type="entry name" value="SIS"/>
    <property type="match status" value="1"/>
</dbReference>
<dbReference type="InterPro" id="IPR036388">
    <property type="entry name" value="WH-like_DNA-bd_sf"/>
</dbReference>
<dbReference type="GO" id="GO:1901135">
    <property type="term" value="P:carbohydrate derivative metabolic process"/>
    <property type="evidence" value="ECO:0007669"/>
    <property type="project" value="InterPro"/>
</dbReference>
<name>A0A8J2YW59_9PROT</name>
<dbReference type="PROSITE" id="PS51464">
    <property type="entry name" value="SIS"/>
    <property type="match status" value="1"/>
</dbReference>
<evidence type="ECO:0000256" key="3">
    <source>
        <dbReference type="ARBA" id="ARBA00023163"/>
    </source>
</evidence>
<dbReference type="Gene3D" id="1.10.10.10">
    <property type="entry name" value="Winged helix-like DNA-binding domain superfamily/Winged helix DNA-binding domain"/>
    <property type="match status" value="1"/>
</dbReference>
<dbReference type="GO" id="GO:0003677">
    <property type="term" value="F:DNA binding"/>
    <property type="evidence" value="ECO:0007669"/>
    <property type="project" value="UniProtKB-KW"/>
</dbReference>
<dbReference type="Gene3D" id="3.40.50.10490">
    <property type="entry name" value="Glucose-6-phosphate isomerase like protein, domain 1"/>
    <property type="match status" value="1"/>
</dbReference>
<sequence length="297" mass="32971">MGSGIDITRHISERFDRLTPQQRRAARFLLDHPTEVALKSMREVALAVGVPPVTFVRLARALDFIDYNALRAVFQGDVRRQRSRAGFSLKARDLQLRSGGDKAQTLVKDLFEAEIDNLEQVFSRNHPERLAAAAELMEQADRLFVLGRRSCHPTAAFFHYVHRLFRSNAVLVPDGLIVDCLRDAGPDDVLLVVSVAPYTADTVEAARWARERGARLIAVTDDRLSPIGRLADVVLLVATATPSFFHSIVPMVALAQALLALLVARGGDAALARIEESERQLARFGVYWTEQNEEPAP</sequence>
<dbReference type="PANTHER" id="PTHR30514:SF18">
    <property type="entry name" value="RPIR-FAMILY TRANSCRIPTIONAL REGULATOR"/>
    <property type="match status" value="1"/>
</dbReference>
<dbReference type="GO" id="GO:0097367">
    <property type="term" value="F:carbohydrate derivative binding"/>
    <property type="evidence" value="ECO:0007669"/>
    <property type="project" value="InterPro"/>
</dbReference>